<protein>
    <recommendedName>
        <fullName evidence="2">U3 small nucleolar RNA-associated protein 20 C-terminal domain-containing protein</fullName>
    </recommendedName>
</protein>
<feature type="domain" description="U3 small nucleolar RNA-associated protein 20 C-terminal" evidence="2">
    <location>
        <begin position="222"/>
        <end position="445"/>
    </location>
</feature>
<dbReference type="SUPFAM" id="SSF48371">
    <property type="entry name" value="ARM repeat"/>
    <property type="match status" value="1"/>
</dbReference>
<dbReference type="STRING" id="139723.A0A182M0R8"/>
<sequence>MQLTNDDAVEIRTLAADCIETLLTRLDSSHKVELVDILRDMLCTTQLKQRELATQLLLRIIRSEPTVPFLSSWLEKVLPSLLQNLVPLRNVATDMAGKFVKPLVSITTLLNADPLADHLIIQTQNVFEELLRLYPAMLTTEKYNDTVDSLAYTAQSLLNSAHQWVRIGALKLLLQIMNELDFDAIHERIRYLRKHRKSNREGNNEEEMELDVDLDTEDETVTSAGKQFFYQNPLRDCKTLTLDLCAQMVPNSAMVNEKDDEAAGLVTQLLFLIANVLRAVPLEDDKMSSKKINLYWLVRRVRYIIQNEIVKTPHLFTLRKHALHWIASVVAIVEQDMLEQLAPALLIPAVRELTAQDINGTRNANDPLKVSLRRVASKVGKELCTRLGTEQYDKIRTAIETSLRRKRAGRRVQLAQEKINQPILAARRKEAKITRTKDAKKRKMADRDDPLDLDAVSRGGVIPGMKRRAKSKTRTIPKKRRNMEAMFRS</sequence>
<reference evidence="4" key="1">
    <citation type="submission" date="2013-09" db="EMBL/GenBank/DDBJ databases">
        <title>The Genome Sequence of Anopheles culicifacies species A.</title>
        <authorList>
            <consortium name="The Broad Institute Genomics Platform"/>
            <person name="Neafsey D.E."/>
            <person name="Besansky N."/>
            <person name="Howell P."/>
            <person name="Walton C."/>
            <person name="Young S.K."/>
            <person name="Zeng Q."/>
            <person name="Gargeya S."/>
            <person name="Fitzgerald M."/>
            <person name="Haas B."/>
            <person name="Abouelleil A."/>
            <person name="Allen A.W."/>
            <person name="Alvarado L."/>
            <person name="Arachchi H.M."/>
            <person name="Berlin A.M."/>
            <person name="Chapman S.B."/>
            <person name="Gainer-Dewar J."/>
            <person name="Goldberg J."/>
            <person name="Griggs A."/>
            <person name="Gujja S."/>
            <person name="Hansen M."/>
            <person name="Howarth C."/>
            <person name="Imamovic A."/>
            <person name="Ireland A."/>
            <person name="Larimer J."/>
            <person name="McCowan C."/>
            <person name="Murphy C."/>
            <person name="Pearson M."/>
            <person name="Poon T.W."/>
            <person name="Priest M."/>
            <person name="Roberts A."/>
            <person name="Saif S."/>
            <person name="Shea T."/>
            <person name="Sisk P."/>
            <person name="Sykes S."/>
            <person name="Wortman J."/>
            <person name="Nusbaum C."/>
            <person name="Birren B."/>
        </authorList>
    </citation>
    <scope>NUCLEOTIDE SEQUENCE [LARGE SCALE GENOMIC DNA]</scope>
    <source>
        <strain evidence="4">A-37</strain>
    </source>
</reference>
<evidence type="ECO:0000256" key="1">
    <source>
        <dbReference type="SAM" id="MobiDB-lite"/>
    </source>
</evidence>
<dbReference type="InterPro" id="IPR016024">
    <property type="entry name" value="ARM-type_fold"/>
</dbReference>
<dbReference type="Gene3D" id="1.25.10.10">
    <property type="entry name" value="Leucine-rich Repeat Variant"/>
    <property type="match status" value="1"/>
</dbReference>
<dbReference type="EMBL" id="AXCM01005731">
    <property type="status" value="NOT_ANNOTATED_CDS"/>
    <property type="molecule type" value="Genomic_DNA"/>
</dbReference>
<dbReference type="PANTHER" id="PTHR17695">
    <property type="entry name" value="SMALL SUBUNIT PROCESSOME COMPONENT 20 HOMOLOG"/>
    <property type="match status" value="1"/>
</dbReference>
<dbReference type="EnsemblMetazoa" id="ACUA006645-RA">
    <property type="protein sequence ID" value="ACUA006645-PA"/>
    <property type="gene ID" value="ACUA006645"/>
</dbReference>
<name>A0A182M0R8_9DIPT</name>
<dbReference type="Proteomes" id="UP000075883">
    <property type="component" value="Unassembled WGS sequence"/>
</dbReference>
<feature type="region of interest" description="Disordered" evidence="1">
    <location>
        <begin position="438"/>
        <end position="458"/>
    </location>
</feature>
<dbReference type="GO" id="GO:0030686">
    <property type="term" value="C:90S preribosome"/>
    <property type="evidence" value="ECO:0007669"/>
    <property type="project" value="TreeGrafter"/>
</dbReference>
<reference evidence="3" key="2">
    <citation type="submission" date="2020-05" db="UniProtKB">
        <authorList>
            <consortium name="EnsemblMetazoa"/>
        </authorList>
    </citation>
    <scope>IDENTIFICATION</scope>
    <source>
        <strain evidence="3">A-37</strain>
    </source>
</reference>
<dbReference type="Pfam" id="PF23099">
    <property type="entry name" value="UTP20_C"/>
    <property type="match status" value="1"/>
</dbReference>
<dbReference type="AlphaFoldDB" id="A0A182M0R8"/>
<dbReference type="InterPro" id="IPR057525">
    <property type="entry name" value="UTP20_C"/>
</dbReference>
<evidence type="ECO:0000313" key="4">
    <source>
        <dbReference type="Proteomes" id="UP000075883"/>
    </source>
</evidence>
<keyword evidence="4" id="KW-1185">Reference proteome</keyword>
<organism evidence="3 4">
    <name type="scientific">Anopheles culicifacies</name>
    <dbReference type="NCBI Taxonomy" id="139723"/>
    <lineage>
        <taxon>Eukaryota</taxon>
        <taxon>Metazoa</taxon>
        <taxon>Ecdysozoa</taxon>
        <taxon>Arthropoda</taxon>
        <taxon>Hexapoda</taxon>
        <taxon>Insecta</taxon>
        <taxon>Pterygota</taxon>
        <taxon>Neoptera</taxon>
        <taxon>Endopterygota</taxon>
        <taxon>Diptera</taxon>
        <taxon>Nematocera</taxon>
        <taxon>Culicoidea</taxon>
        <taxon>Culicidae</taxon>
        <taxon>Anophelinae</taxon>
        <taxon>Anopheles</taxon>
        <taxon>culicifacies species complex</taxon>
    </lineage>
</organism>
<dbReference type="InterPro" id="IPR011989">
    <property type="entry name" value="ARM-like"/>
</dbReference>
<dbReference type="VEuPathDB" id="VectorBase:ACUA006645"/>
<accession>A0A182M0R8</accession>
<evidence type="ECO:0000313" key="3">
    <source>
        <dbReference type="EnsemblMetazoa" id="ACUA006645-PA"/>
    </source>
</evidence>
<dbReference type="InterPro" id="IPR052575">
    <property type="entry name" value="SSU_processome_comp_20"/>
</dbReference>
<proteinExistence type="predicted"/>
<evidence type="ECO:0000259" key="2">
    <source>
        <dbReference type="Pfam" id="PF23099"/>
    </source>
</evidence>
<dbReference type="GO" id="GO:0032040">
    <property type="term" value="C:small-subunit processome"/>
    <property type="evidence" value="ECO:0007669"/>
    <property type="project" value="TreeGrafter"/>
</dbReference>
<dbReference type="PANTHER" id="PTHR17695:SF11">
    <property type="entry name" value="SMALL SUBUNIT PROCESSOME COMPONENT 20 HOMOLOG"/>
    <property type="match status" value="1"/>
</dbReference>